<name>S4XJ83_SORCE</name>
<dbReference type="AlphaFoldDB" id="S4XJ83"/>
<accession>S4XJ83</accession>
<dbReference type="Proteomes" id="UP000014803">
    <property type="component" value="Chromosome"/>
</dbReference>
<dbReference type="KEGG" id="scu:SCE1572_01110"/>
<dbReference type="STRING" id="1254432.SCE1572_01110"/>
<feature type="compositionally biased region" description="Basic and acidic residues" evidence="1">
    <location>
        <begin position="22"/>
        <end position="31"/>
    </location>
</feature>
<organism evidence="2 3">
    <name type="scientific">Sorangium cellulosum So0157-2</name>
    <dbReference type="NCBI Taxonomy" id="1254432"/>
    <lineage>
        <taxon>Bacteria</taxon>
        <taxon>Pseudomonadati</taxon>
        <taxon>Myxococcota</taxon>
        <taxon>Polyangia</taxon>
        <taxon>Polyangiales</taxon>
        <taxon>Polyangiaceae</taxon>
        <taxon>Sorangium</taxon>
    </lineage>
</organism>
<reference evidence="2 3" key="1">
    <citation type="journal article" date="2013" name="Sci. Rep.">
        <title>Extraordinary expansion of a Sorangium cellulosum genome from an alkaline milieu.</title>
        <authorList>
            <person name="Han K."/>
            <person name="Li Z.F."/>
            <person name="Peng R."/>
            <person name="Zhu L.P."/>
            <person name="Zhou T."/>
            <person name="Wang L.G."/>
            <person name="Li S.G."/>
            <person name="Zhang X.B."/>
            <person name="Hu W."/>
            <person name="Wu Z.H."/>
            <person name="Qin N."/>
            <person name="Li Y.Z."/>
        </authorList>
    </citation>
    <scope>NUCLEOTIDE SEQUENCE [LARGE SCALE GENOMIC DNA]</scope>
    <source>
        <strain evidence="2 3">So0157-2</strain>
    </source>
</reference>
<evidence type="ECO:0000256" key="1">
    <source>
        <dbReference type="SAM" id="MobiDB-lite"/>
    </source>
</evidence>
<evidence type="ECO:0000313" key="3">
    <source>
        <dbReference type="Proteomes" id="UP000014803"/>
    </source>
</evidence>
<sequence>MEYGEDDRCPLVSFATEQKVDRIGESLEQRAPDTPPDIGELRRELADPADDVP</sequence>
<dbReference type="HOGENOM" id="CLU_3066284_0_0_7"/>
<evidence type="ECO:0000313" key="2">
    <source>
        <dbReference type="EMBL" id="AGP33222.1"/>
    </source>
</evidence>
<gene>
    <name evidence="2" type="ORF">SCE1572_01110</name>
</gene>
<feature type="region of interest" description="Disordered" evidence="1">
    <location>
        <begin position="22"/>
        <end position="53"/>
    </location>
</feature>
<dbReference type="EMBL" id="CP003969">
    <property type="protein sequence ID" value="AGP33222.1"/>
    <property type="molecule type" value="Genomic_DNA"/>
</dbReference>
<protein>
    <submittedName>
        <fullName evidence="2">Uncharacterized protein</fullName>
    </submittedName>
</protein>
<proteinExistence type="predicted"/>